<dbReference type="GO" id="GO:0106310">
    <property type="term" value="F:protein serine kinase activity"/>
    <property type="evidence" value="ECO:0007669"/>
    <property type="project" value="UniProtKB-UniRule"/>
</dbReference>
<name>A0A934NTL6_9NOCA</name>
<evidence type="ECO:0000256" key="1">
    <source>
        <dbReference type="ARBA" id="ARBA00022527"/>
    </source>
</evidence>
<dbReference type="PANTHER" id="PTHR43289">
    <property type="entry name" value="MITOGEN-ACTIVATED PROTEIN KINASE KINASE KINASE 20-RELATED"/>
    <property type="match status" value="1"/>
</dbReference>
<evidence type="ECO:0000256" key="2">
    <source>
        <dbReference type="ARBA" id="ARBA00022679"/>
    </source>
</evidence>
<comment type="caution">
    <text evidence="10">The sequence shown here is derived from an EMBL/GenBank/DDBJ whole genome shotgun (WGS) entry which is preliminary data.</text>
</comment>
<keyword evidence="2 6" id="KW-0808">Transferase</keyword>
<dbReference type="Pfam" id="PF13191">
    <property type="entry name" value="AAA_16"/>
    <property type="match status" value="1"/>
</dbReference>
<dbReference type="InterPro" id="IPR059106">
    <property type="entry name" value="WHD_MalT"/>
</dbReference>
<dbReference type="InterPro" id="IPR017441">
    <property type="entry name" value="Protein_kinase_ATP_BS"/>
</dbReference>
<dbReference type="RefSeq" id="WP_199705942.1">
    <property type="nucleotide sequence ID" value="NZ_JAEMNV010000006.1"/>
</dbReference>
<dbReference type="GO" id="GO:0004674">
    <property type="term" value="F:protein serine/threonine kinase activity"/>
    <property type="evidence" value="ECO:0007669"/>
    <property type="project" value="UniProtKB-UniRule"/>
</dbReference>
<dbReference type="SUPFAM" id="SSF52540">
    <property type="entry name" value="P-loop containing nucleoside triphosphate hydrolases"/>
    <property type="match status" value="1"/>
</dbReference>
<evidence type="ECO:0000313" key="10">
    <source>
        <dbReference type="EMBL" id="MBJ8341074.1"/>
    </source>
</evidence>
<dbReference type="Gene3D" id="1.10.510.10">
    <property type="entry name" value="Transferase(Phosphotransferase) domain 1"/>
    <property type="match status" value="1"/>
</dbReference>
<dbReference type="EMBL" id="JAEMNV010000006">
    <property type="protein sequence ID" value="MBJ8341074.1"/>
    <property type="molecule type" value="Genomic_DNA"/>
</dbReference>
<evidence type="ECO:0000256" key="6">
    <source>
        <dbReference type="PIRNR" id="PIRNR000574"/>
    </source>
</evidence>
<evidence type="ECO:0000256" key="5">
    <source>
        <dbReference type="ARBA" id="ARBA00022840"/>
    </source>
</evidence>
<dbReference type="InterPro" id="IPR011990">
    <property type="entry name" value="TPR-like_helical_dom_sf"/>
</dbReference>
<dbReference type="Proteomes" id="UP000655868">
    <property type="component" value="Unassembled WGS sequence"/>
</dbReference>
<evidence type="ECO:0000313" key="11">
    <source>
        <dbReference type="Proteomes" id="UP000655868"/>
    </source>
</evidence>
<feature type="region of interest" description="Disordered" evidence="8">
    <location>
        <begin position="300"/>
        <end position="342"/>
    </location>
</feature>
<keyword evidence="5 6" id="KW-0067">ATP-binding</keyword>
<reference evidence="10" key="1">
    <citation type="submission" date="2020-12" db="EMBL/GenBank/DDBJ databases">
        <title>Antrihabitans popcorni sp. nov. and Antrihabitans auranticaus sp. nov., isolated from a larva cave.</title>
        <authorList>
            <person name="Lee S.D."/>
            <person name="Kim I.S."/>
        </authorList>
    </citation>
    <scope>NUCLEOTIDE SEQUENCE</scope>
    <source>
        <strain evidence="10">YC3-6</strain>
    </source>
</reference>
<dbReference type="PIRSF" id="PIRSF000574">
    <property type="entry name" value="Ser/Thr_PK_PknK_prd"/>
    <property type="match status" value="1"/>
</dbReference>
<sequence>MVHTDPSSTQPDLASTFVAELAAAGFEDAREIGRGGFGVVYRCEQRSLDRTVAIKVLTADLDEENLQRFLREQRAMGKLSGHPNIVTILEVGATAAGRPYIVMQHHPHGSLEGAIHRDGPISWKESVRVGIKMSGALETAHLHGTLHRDVKPGNILLTEYGEPQLTDFGIARISGGFETSKGAVTGSPAFTAPEVLQGHPPDPTSDVYSLASTLFCSVTGHAVFERRSGEHMVAQFLRITKQPTPDLSDSGLPADVAALIERAMSRERGARPSTPAAFGELLQEIQRRHSLPVDDVPVPIASSGTGNGQGDASMTTGSGRRGYSARTVTPPAPATRFRPPAPTRALVGRNRLIEQLQRGQQRRLTVIHGPTGFGKSTLAAQWCERLTEDGHAIAWLTVDHDDNNVVWFLSHLIEAIRAVRPALAHELAEVLEEHGDESERYVLTSLINDIHATGERMTVVVDDWHRISDRSTILALRFLLDNCCPGLHVVVTSRSQQGLPMSRMRMQNQLLEIDSAALRFDNEESHSFLVDLGGLDLDRADVADLTESTDGWVAALQLASLSLRGSDDPSELIGHLTGRHHAISEFLAENVLDTLEPDMLDFLLATSVTERICGDLASALADVPNGQLMLEEVAERDLFLHRVDDQWFRYHHLFADFLRQRLERQTGGRVRELHRTASQWFADNRHVSDAVDHALAAGDQLRAVEIVEQDGTYLLEHSQMASLIGLVEKLPETVVDTHARLQLALAWANIFLHRAEPARHALRLVESTLDESGLTAAEIEDLRIEACVVHGVVALRADVIDSIDELVAPCLARPDTLRPFVVSVAANLATFAAAYRCDRTELERLQDWAVPYRRRNKGKYNEIHALCFVGLGASLMLDIEAAERSFRKALKVARHSGGSHSYTARLAGSLLGELLYERGDVTEAERLLDEGYKLGAEGGSVDFKIARYVVGARIKALQGDRAAATRRLNEGARIGRSMALTRLSAEVENERIRLGLPPHPEFGALPVVQYEDRRQPTDPIEEITALYEEATAIRLLLAQRDRPEKVELARVWAQEWVDRLRARNRPRALLKVRRLLVACLVATGRIDEAKLNLATILAQCARLGSVRYILDGGPYVVQMIAALREDQVAGRWASDWPEVPAEFLIQLVNAEAAQEI</sequence>
<dbReference type="InterPro" id="IPR016236">
    <property type="entry name" value="Ser/Thr_kinase_PknK_prd"/>
</dbReference>
<keyword evidence="11" id="KW-1185">Reference proteome</keyword>
<dbReference type="Pfam" id="PF17874">
    <property type="entry name" value="TPR_MalT"/>
    <property type="match status" value="1"/>
</dbReference>
<proteinExistence type="inferred from homology"/>
<evidence type="ECO:0000256" key="7">
    <source>
        <dbReference type="PROSITE-ProRule" id="PRU10141"/>
    </source>
</evidence>
<feature type="compositionally biased region" description="Low complexity" evidence="8">
    <location>
        <begin position="325"/>
        <end position="338"/>
    </location>
</feature>
<dbReference type="SMART" id="SM00220">
    <property type="entry name" value="S_TKc"/>
    <property type="match status" value="1"/>
</dbReference>
<comment type="similarity">
    <text evidence="6">Belongs to the protein kinase superfamily.</text>
</comment>
<comment type="catalytic activity">
    <reaction evidence="6">
        <text>L-threonyl-[protein] + ATP = O-phospho-L-threonyl-[protein] + ADP + H(+)</text>
        <dbReference type="Rhea" id="RHEA:46608"/>
        <dbReference type="Rhea" id="RHEA-COMP:11060"/>
        <dbReference type="Rhea" id="RHEA-COMP:11605"/>
        <dbReference type="ChEBI" id="CHEBI:15378"/>
        <dbReference type="ChEBI" id="CHEBI:30013"/>
        <dbReference type="ChEBI" id="CHEBI:30616"/>
        <dbReference type="ChEBI" id="CHEBI:61977"/>
        <dbReference type="ChEBI" id="CHEBI:456216"/>
        <dbReference type="EC" id="2.7.11.1"/>
    </reaction>
</comment>
<dbReference type="AlphaFoldDB" id="A0A934NTL6"/>
<organism evidence="10 11">
    <name type="scientific">Antrihabitans stalagmiti</name>
    <dbReference type="NCBI Taxonomy" id="2799499"/>
    <lineage>
        <taxon>Bacteria</taxon>
        <taxon>Bacillati</taxon>
        <taxon>Actinomycetota</taxon>
        <taxon>Actinomycetes</taxon>
        <taxon>Mycobacteriales</taxon>
        <taxon>Nocardiaceae</taxon>
        <taxon>Antrihabitans</taxon>
    </lineage>
</organism>
<evidence type="ECO:0000259" key="9">
    <source>
        <dbReference type="PROSITE" id="PS50011"/>
    </source>
</evidence>
<dbReference type="Gene3D" id="3.40.50.300">
    <property type="entry name" value="P-loop containing nucleotide triphosphate hydrolases"/>
    <property type="match status" value="1"/>
</dbReference>
<dbReference type="InterPro" id="IPR041617">
    <property type="entry name" value="TPR_MalT"/>
</dbReference>
<keyword evidence="1 6" id="KW-0723">Serine/threonine-protein kinase</keyword>
<gene>
    <name evidence="10" type="ORF">JGU71_19485</name>
</gene>
<dbReference type="InterPro" id="IPR000719">
    <property type="entry name" value="Prot_kinase_dom"/>
</dbReference>
<dbReference type="Gene3D" id="1.25.40.10">
    <property type="entry name" value="Tetratricopeptide repeat domain"/>
    <property type="match status" value="1"/>
</dbReference>
<keyword evidence="4 6" id="KW-0418">Kinase</keyword>
<dbReference type="InterPro" id="IPR041664">
    <property type="entry name" value="AAA_16"/>
</dbReference>
<keyword evidence="3 6" id="KW-0547">Nucleotide-binding</keyword>
<dbReference type="PROSITE" id="PS00107">
    <property type="entry name" value="PROTEIN_KINASE_ATP"/>
    <property type="match status" value="1"/>
</dbReference>
<protein>
    <recommendedName>
        <fullName evidence="6">Serine/threonine-protein kinase PknK</fullName>
        <ecNumber evidence="6">2.7.11.1</ecNumber>
    </recommendedName>
    <alternativeName>
        <fullName evidence="6">Protein kinase K</fullName>
    </alternativeName>
</protein>
<dbReference type="Pfam" id="PF25873">
    <property type="entry name" value="WHD_MalT"/>
    <property type="match status" value="1"/>
</dbReference>
<comment type="catalytic activity">
    <reaction evidence="6">
        <text>L-seryl-[protein] + ATP = O-phospho-L-seryl-[protein] + ADP + H(+)</text>
        <dbReference type="Rhea" id="RHEA:17989"/>
        <dbReference type="Rhea" id="RHEA-COMP:9863"/>
        <dbReference type="Rhea" id="RHEA-COMP:11604"/>
        <dbReference type="ChEBI" id="CHEBI:15378"/>
        <dbReference type="ChEBI" id="CHEBI:29999"/>
        <dbReference type="ChEBI" id="CHEBI:30616"/>
        <dbReference type="ChEBI" id="CHEBI:83421"/>
        <dbReference type="ChEBI" id="CHEBI:456216"/>
        <dbReference type="EC" id="2.7.11.1"/>
    </reaction>
</comment>
<evidence type="ECO:0000256" key="3">
    <source>
        <dbReference type="ARBA" id="ARBA00022741"/>
    </source>
</evidence>
<feature type="binding site" evidence="7">
    <location>
        <position position="55"/>
    </location>
    <ligand>
        <name>ATP</name>
        <dbReference type="ChEBI" id="CHEBI:30616"/>
    </ligand>
</feature>
<evidence type="ECO:0000256" key="4">
    <source>
        <dbReference type="ARBA" id="ARBA00022777"/>
    </source>
</evidence>
<dbReference type="CDD" id="cd14014">
    <property type="entry name" value="STKc_PknB_like"/>
    <property type="match status" value="1"/>
</dbReference>
<dbReference type="InterPro" id="IPR011009">
    <property type="entry name" value="Kinase-like_dom_sf"/>
</dbReference>
<dbReference type="PROSITE" id="PS50011">
    <property type="entry name" value="PROTEIN_KINASE_DOM"/>
    <property type="match status" value="1"/>
</dbReference>
<dbReference type="GO" id="GO:0046872">
    <property type="term" value="F:metal ion binding"/>
    <property type="evidence" value="ECO:0007669"/>
    <property type="project" value="UniProtKB-UniRule"/>
</dbReference>
<dbReference type="InterPro" id="IPR027417">
    <property type="entry name" value="P-loop_NTPase"/>
</dbReference>
<dbReference type="SUPFAM" id="SSF56112">
    <property type="entry name" value="Protein kinase-like (PK-like)"/>
    <property type="match status" value="1"/>
</dbReference>
<dbReference type="PANTHER" id="PTHR43289:SF6">
    <property type="entry name" value="SERINE_THREONINE-PROTEIN KINASE NEKL-3"/>
    <property type="match status" value="1"/>
</dbReference>
<feature type="domain" description="Protein kinase" evidence="9">
    <location>
        <begin position="26"/>
        <end position="292"/>
    </location>
</feature>
<dbReference type="Pfam" id="PF00069">
    <property type="entry name" value="Pkinase"/>
    <property type="match status" value="1"/>
</dbReference>
<dbReference type="EC" id="2.7.11.1" evidence="6"/>
<evidence type="ECO:0000256" key="8">
    <source>
        <dbReference type="SAM" id="MobiDB-lite"/>
    </source>
</evidence>
<accession>A0A934NTL6</accession>
<dbReference type="Gene3D" id="3.30.200.20">
    <property type="entry name" value="Phosphorylase Kinase, domain 1"/>
    <property type="match status" value="1"/>
</dbReference>
<dbReference type="GO" id="GO:0005524">
    <property type="term" value="F:ATP binding"/>
    <property type="evidence" value="ECO:0007669"/>
    <property type="project" value="UniProtKB-UniRule"/>
</dbReference>